<proteinExistence type="predicted"/>
<protein>
    <submittedName>
        <fullName evidence="2">Uncharacterized protein</fullName>
    </submittedName>
</protein>
<gene>
    <name evidence="2" type="ORF">ACHAW5_000007</name>
</gene>
<dbReference type="AlphaFoldDB" id="A0ABD3MY31"/>
<evidence type="ECO:0000313" key="3">
    <source>
        <dbReference type="Proteomes" id="UP001530315"/>
    </source>
</evidence>
<name>A0ABD3MY31_9STRA</name>
<evidence type="ECO:0000256" key="1">
    <source>
        <dbReference type="SAM" id="Phobius"/>
    </source>
</evidence>
<dbReference type="EMBL" id="JALLAZ020001683">
    <property type="protein sequence ID" value="KAL3768254.1"/>
    <property type="molecule type" value="Genomic_DNA"/>
</dbReference>
<dbReference type="Proteomes" id="UP001530315">
    <property type="component" value="Unassembled WGS sequence"/>
</dbReference>
<keyword evidence="1" id="KW-0472">Membrane</keyword>
<reference evidence="2 3" key="1">
    <citation type="submission" date="2024-10" db="EMBL/GenBank/DDBJ databases">
        <title>Updated reference genomes for cyclostephanoid diatoms.</title>
        <authorList>
            <person name="Roberts W.R."/>
            <person name="Alverson A.J."/>
        </authorList>
    </citation>
    <scope>NUCLEOTIDE SEQUENCE [LARGE SCALE GENOMIC DNA]</scope>
    <source>
        <strain evidence="2 3">AJA276-08</strain>
    </source>
</reference>
<comment type="caution">
    <text evidence="2">The sequence shown here is derived from an EMBL/GenBank/DDBJ whole genome shotgun (WGS) entry which is preliminary data.</text>
</comment>
<keyword evidence="1" id="KW-0812">Transmembrane</keyword>
<keyword evidence="1" id="KW-1133">Transmembrane helix</keyword>
<keyword evidence="3" id="KW-1185">Reference proteome</keyword>
<feature type="transmembrane region" description="Helical" evidence="1">
    <location>
        <begin position="57"/>
        <end position="74"/>
    </location>
</feature>
<sequence length="75" mass="8576">MSSLEKAENCFKLEALKSASMQQEEFSIPGDYPSLDQELGRYDKHHPLLHMDANGNLYTYALIPLTYLVFLILVL</sequence>
<accession>A0ABD3MY31</accession>
<evidence type="ECO:0000313" key="2">
    <source>
        <dbReference type="EMBL" id="KAL3768254.1"/>
    </source>
</evidence>
<organism evidence="2 3">
    <name type="scientific">Stephanodiscus triporus</name>
    <dbReference type="NCBI Taxonomy" id="2934178"/>
    <lineage>
        <taxon>Eukaryota</taxon>
        <taxon>Sar</taxon>
        <taxon>Stramenopiles</taxon>
        <taxon>Ochrophyta</taxon>
        <taxon>Bacillariophyta</taxon>
        <taxon>Coscinodiscophyceae</taxon>
        <taxon>Thalassiosirophycidae</taxon>
        <taxon>Stephanodiscales</taxon>
        <taxon>Stephanodiscaceae</taxon>
        <taxon>Stephanodiscus</taxon>
    </lineage>
</organism>